<dbReference type="HOGENOM" id="CLU_3158568_0_0_9"/>
<dbReference type="AlphaFoldDB" id="D1PM92"/>
<reference evidence="1" key="1">
    <citation type="submission" date="2009-12" db="EMBL/GenBank/DDBJ databases">
        <authorList>
            <person name="Weinstock G."/>
            <person name="Sodergren E."/>
            <person name="Clifton S."/>
            <person name="Fulton L."/>
            <person name="Fulton B."/>
            <person name="Courtney L."/>
            <person name="Fronick C."/>
            <person name="Harrison M."/>
            <person name="Strong C."/>
            <person name="Farmer C."/>
            <person name="Delahaunty K."/>
            <person name="Markovic C."/>
            <person name="Hall O."/>
            <person name="Minx P."/>
            <person name="Tomlinson C."/>
            <person name="Mitreva M."/>
            <person name="Nelson J."/>
            <person name="Hou S."/>
            <person name="Wollam A."/>
            <person name="Pepin K.H."/>
            <person name="Johnson M."/>
            <person name="Bhonagiri V."/>
            <person name="Nash W.E."/>
            <person name="Warren W."/>
            <person name="Chinwalla A."/>
            <person name="Mardis E.R."/>
            <person name="Wilson R.K."/>
        </authorList>
    </citation>
    <scope>NUCLEOTIDE SEQUENCE [LARGE SCALE GENOMIC DNA]</scope>
    <source>
        <strain evidence="1">DSM 15176</strain>
    </source>
</reference>
<proteinExistence type="predicted"/>
<organism evidence="1 2">
    <name type="scientific">Subdoligranulum variabile DSM 15176</name>
    <dbReference type="NCBI Taxonomy" id="411471"/>
    <lineage>
        <taxon>Bacteria</taxon>
        <taxon>Bacillati</taxon>
        <taxon>Bacillota</taxon>
        <taxon>Clostridia</taxon>
        <taxon>Eubacteriales</taxon>
        <taxon>Oscillospiraceae</taxon>
        <taxon>Subdoligranulum</taxon>
    </lineage>
</organism>
<dbReference type="STRING" id="411471.SUBVAR_05452"/>
<name>D1PM92_9FIRM</name>
<evidence type="ECO:0000313" key="1">
    <source>
        <dbReference type="EMBL" id="EFB75678.1"/>
    </source>
</evidence>
<gene>
    <name evidence="1" type="ORF">SUBVAR_05452</name>
</gene>
<dbReference type="Proteomes" id="UP000003438">
    <property type="component" value="Unassembled WGS sequence"/>
</dbReference>
<evidence type="ECO:0000313" key="2">
    <source>
        <dbReference type="Proteomes" id="UP000003438"/>
    </source>
</evidence>
<keyword evidence="2" id="KW-1185">Reference proteome</keyword>
<dbReference type="EMBL" id="ACBY02000023">
    <property type="protein sequence ID" value="EFB75678.1"/>
    <property type="molecule type" value="Genomic_DNA"/>
</dbReference>
<sequence>MQTIFVLRIYKCLHGFFIHKHYTALLYYNFRRIDKSSSSFLLAFYRFC</sequence>
<accession>D1PM92</accession>
<protein>
    <submittedName>
        <fullName evidence="1">Uncharacterized protein</fullName>
    </submittedName>
</protein>
<comment type="caution">
    <text evidence="1">The sequence shown here is derived from an EMBL/GenBank/DDBJ whole genome shotgun (WGS) entry which is preliminary data.</text>
</comment>